<feature type="compositionally biased region" description="Low complexity" evidence="6">
    <location>
        <begin position="14"/>
        <end position="25"/>
    </location>
</feature>
<evidence type="ECO:0000256" key="2">
    <source>
        <dbReference type="ARBA" id="ARBA00022679"/>
    </source>
</evidence>
<dbReference type="GO" id="GO:0005524">
    <property type="term" value="F:ATP binding"/>
    <property type="evidence" value="ECO:0007669"/>
    <property type="project" value="UniProtKB-KW"/>
</dbReference>
<keyword evidence="1" id="KW-0723">Serine/threonine-protein kinase</keyword>
<evidence type="ECO:0000256" key="3">
    <source>
        <dbReference type="ARBA" id="ARBA00022741"/>
    </source>
</evidence>
<dbReference type="OrthoDB" id="541276at2759"/>
<keyword evidence="9" id="KW-1185">Reference proteome</keyword>
<feature type="region of interest" description="Disordered" evidence="6">
    <location>
        <begin position="1"/>
        <end position="25"/>
    </location>
</feature>
<sequence>MSTFSTLGTPPLSPHSSHPYSSLHPPASSIGFSQPSISSGLRIRHTIYDTPQRGSTLIGLKDNILVRNDLQPSPSNPRYYEDGTEIFAYWIYKKLKKAIYGGVYLAYELRVKVPNEKGENGGYELTGNYVAIKKIEWGKVRSLSNRLIEDPLKEISCTQFLTTSGSPHILKALVALSDEKYLYSVLSYCNGGELFDHVEKSGRFSEPLARYWFKEILKGIQVLQTLGVCHRDMSLENMMVHNSSALIIDMGMCLRIPYLDSGGNIVSGVSSGAVRRCLLKAGRGCGKPNYMSPEIVAEKPFDGFSIDLWACGVMLFIMVTGVPPFDRAQPQDPRFQMSAINRQLSQMLTNWNMAPSDTCMDLLQRMLVANPAERLTLEEVCNHPWTRDSNVSVPRHGT</sequence>
<keyword evidence="4" id="KW-0418">Kinase</keyword>
<dbReference type="SUPFAM" id="SSF56112">
    <property type="entry name" value="Protein kinase-like (PK-like)"/>
    <property type="match status" value="1"/>
</dbReference>
<evidence type="ECO:0000313" key="8">
    <source>
        <dbReference type="EMBL" id="GMI01272.1"/>
    </source>
</evidence>
<evidence type="ECO:0000259" key="7">
    <source>
        <dbReference type="PROSITE" id="PS50011"/>
    </source>
</evidence>
<evidence type="ECO:0000256" key="5">
    <source>
        <dbReference type="ARBA" id="ARBA00022840"/>
    </source>
</evidence>
<organism evidence="8 9">
    <name type="scientific">Triparma strigata</name>
    <dbReference type="NCBI Taxonomy" id="1606541"/>
    <lineage>
        <taxon>Eukaryota</taxon>
        <taxon>Sar</taxon>
        <taxon>Stramenopiles</taxon>
        <taxon>Ochrophyta</taxon>
        <taxon>Bolidophyceae</taxon>
        <taxon>Parmales</taxon>
        <taxon>Triparmaceae</taxon>
        <taxon>Triparma</taxon>
    </lineage>
</organism>
<feature type="domain" description="Protein kinase" evidence="7">
    <location>
        <begin position="89"/>
        <end position="386"/>
    </location>
</feature>
<dbReference type="GO" id="GO:0004674">
    <property type="term" value="F:protein serine/threonine kinase activity"/>
    <property type="evidence" value="ECO:0007669"/>
    <property type="project" value="UniProtKB-KW"/>
</dbReference>
<proteinExistence type="predicted"/>
<reference evidence="9" key="1">
    <citation type="journal article" date="2023" name="Commun. Biol.">
        <title>Genome analysis of Parmales, the sister group of diatoms, reveals the evolutionary specialization of diatoms from phago-mixotrophs to photoautotrophs.</title>
        <authorList>
            <person name="Ban H."/>
            <person name="Sato S."/>
            <person name="Yoshikawa S."/>
            <person name="Yamada K."/>
            <person name="Nakamura Y."/>
            <person name="Ichinomiya M."/>
            <person name="Sato N."/>
            <person name="Blanc-Mathieu R."/>
            <person name="Endo H."/>
            <person name="Kuwata A."/>
            <person name="Ogata H."/>
        </authorList>
    </citation>
    <scope>NUCLEOTIDE SEQUENCE [LARGE SCALE GENOMIC DNA]</scope>
    <source>
        <strain evidence="9">NIES 3701</strain>
    </source>
</reference>
<dbReference type="Proteomes" id="UP001165085">
    <property type="component" value="Unassembled WGS sequence"/>
</dbReference>
<dbReference type="EMBL" id="BRXY01000578">
    <property type="protein sequence ID" value="GMI01272.1"/>
    <property type="molecule type" value="Genomic_DNA"/>
</dbReference>
<dbReference type="InterPro" id="IPR008266">
    <property type="entry name" value="Tyr_kinase_AS"/>
</dbReference>
<dbReference type="InterPro" id="IPR000719">
    <property type="entry name" value="Prot_kinase_dom"/>
</dbReference>
<gene>
    <name evidence="8" type="ORF">TrST_g11728</name>
</gene>
<dbReference type="PANTHER" id="PTHR24345">
    <property type="entry name" value="SERINE/THREONINE-PROTEIN KINASE PLK"/>
    <property type="match status" value="1"/>
</dbReference>
<comment type="caution">
    <text evidence="8">The sequence shown here is derived from an EMBL/GenBank/DDBJ whole genome shotgun (WGS) entry which is preliminary data.</text>
</comment>
<dbReference type="PROSITE" id="PS50011">
    <property type="entry name" value="PROTEIN_KINASE_DOM"/>
    <property type="match status" value="1"/>
</dbReference>
<evidence type="ECO:0000313" key="9">
    <source>
        <dbReference type="Proteomes" id="UP001165085"/>
    </source>
</evidence>
<dbReference type="InterPro" id="IPR011009">
    <property type="entry name" value="Kinase-like_dom_sf"/>
</dbReference>
<keyword evidence="3" id="KW-0547">Nucleotide-binding</keyword>
<dbReference type="AlphaFoldDB" id="A0A9W7C3H7"/>
<evidence type="ECO:0000256" key="4">
    <source>
        <dbReference type="ARBA" id="ARBA00022777"/>
    </source>
</evidence>
<keyword evidence="2" id="KW-0808">Transferase</keyword>
<dbReference type="PROSITE" id="PS00109">
    <property type="entry name" value="PROTEIN_KINASE_TYR"/>
    <property type="match status" value="1"/>
</dbReference>
<name>A0A9W7C3H7_9STRA</name>
<protein>
    <recommendedName>
        <fullName evidence="7">Protein kinase domain-containing protein</fullName>
    </recommendedName>
</protein>
<evidence type="ECO:0000256" key="1">
    <source>
        <dbReference type="ARBA" id="ARBA00022527"/>
    </source>
</evidence>
<dbReference type="Gene3D" id="1.10.510.10">
    <property type="entry name" value="Transferase(Phosphotransferase) domain 1"/>
    <property type="match status" value="1"/>
</dbReference>
<evidence type="ECO:0000256" key="6">
    <source>
        <dbReference type="SAM" id="MobiDB-lite"/>
    </source>
</evidence>
<keyword evidence="5" id="KW-0067">ATP-binding</keyword>
<dbReference type="Pfam" id="PF00069">
    <property type="entry name" value="Pkinase"/>
    <property type="match status" value="1"/>
</dbReference>
<dbReference type="PANTHER" id="PTHR24345:SF91">
    <property type="entry name" value="SERINE_THREONINE-PROTEIN KINASE PLK4"/>
    <property type="match status" value="1"/>
</dbReference>
<accession>A0A9W7C3H7</accession>
<dbReference type="GO" id="GO:0005634">
    <property type="term" value="C:nucleus"/>
    <property type="evidence" value="ECO:0007669"/>
    <property type="project" value="TreeGrafter"/>
</dbReference>